<dbReference type="RefSeq" id="WP_275418122.1">
    <property type="nucleotide sequence ID" value="NZ_CP106878.1"/>
</dbReference>
<dbReference type="InterPro" id="IPR011675">
    <property type="entry name" value="DUF1617"/>
</dbReference>
<evidence type="ECO:0000313" key="2">
    <source>
        <dbReference type="EMBL" id="WAA10339.1"/>
    </source>
</evidence>
<name>A0A9E8LVH2_9BACI</name>
<feature type="coiled-coil region" evidence="1">
    <location>
        <begin position="34"/>
        <end position="61"/>
    </location>
</feature>
<protein>
    <submittedName>
        <fullName evidence="2">DUF1617 family protein</fullName>
    </submittedName>
</protein>
<reference evidence="2" key="1">
    <citation type="submission" date="2022-09" db="EMBL/GenBank/DDBJ databases">
        <title>Complete Genomes of Fervidibacillus albus and Fervidibacillus halotolerans isolated from tidal flat sediments.</title>
        <authorList>
            <person name="Kwon K.K."/>
            <person name="Yang S.-H."/>
            <person name="Park M.J."/>
            <person name="Oh H.-M."/>
        </authorList>
    </citation>
    <scope>NUCLEOTIDE SEQUENCE</scope>
    <source>
        <strain evidence="2">MEBiC13591</strain>
    </source>
</reference>
<proteinExistence type="predicted"/>
<dbReference type="Proteomes" id="UP001164718">
    <property type="component" value="Chromosome"/>
</dbReference>
<keyword evidence="1" id="KW-0175">Coiled coil</keyword>
<evidence type="ECO:0000313" key="3">
    <source>
        <dbReference type="Proteomes" id="UP001164718"/>
    </source>
</evidence>
<dbReference type="Pfam" id="PF07761">
    <property type="entry name" value="DUF1617"/>
    <property type="match status" value="1"/>
</dbReference>
<dbReference type="AlphaFoldDB" id="A0A9E8LVH2"/>
<evidence type="ECO:0000256" key="1">
    <source>
        <dbReference type="SAM" id="Coils"/>
    </source>
</evidence>
<organism evidence="2 3">
    <name type="scientific">Fervidibacillus albus</name>
    <dbReference type="NCBI Taxonomy" id="2980026"/>
    <lineage>
        <taxon>Bacteria</taxon>
        <taxon>Bacillati</taxon>
        <taxon>Bacillota</taxon>
        <taxon>Bacilli</taxon>
        <taxon>Bacillales</taxon>
        <taxon>Bacillaceae</taxon>
        <taxon>Fervidibacillus</taxon>
    </lineage>
</organism>
<dbReference type="KEGG" id="faf:OE104_03115"/>
<sequence>MEVKIENRYLKPSIELLFNLPLRGKESRQRTKFIKRLQKRLEEVENDRIELAREYAKIDEKGNPIVKHDRYDIGDVKSFEKELNELYNEKMVIDGGDSEEMLKTVKEVLLNCNKEFSGSEAIVYDYLCDQFEKI</sequence>
<accession>A0A9E8LVH2</accession>
<dbReference type="EMBL" id="CP106878">
    <property type="protein sequence ID" value="WAA10339.1"/>
    <property type="molecule type" value="Genomic_DNA"/>
</dbReference>
<keyword evidence="3" id="KW-1185">Reference proteome</keyword>
<gene>
    <name evidence="2" type="ORF">OE104_03115</name>
</gene>